<name>A0ACA9MC81_9GLOM</name>
<organism evidence="1 2">
    <name type="scientific">Cetraspora pellucida</name>
    <dbReference type="NCBI Taxonomy" id="1433469"/>
    <lineage>
        <taxon>Eukaryota</taxon>
        <taxon>Fungi</taxon>
        <taxon>Fungi incertae sedis</taxon>
        <taxon>Mucoromycota</taxon>
        <taxon>Glomeromycotina</taxon>
        <taxon>Glomeromycetes</taxon>
        <taxon>Diversisporales</taxon>
        <taxon>Gigasporaceae</taxon>
        <taxon>Cetraspora</taxon>
    </lineage>
</organism>
<dbReference type="EMBL" id="CAJVPW010006839">
    <property type="protein sequence ID" value="CAG8573850.1"/>
    <property type="molecule type" value="Genomic_DNA"/>
</dbReference>
<gene>
    <name evidence="1" type="ORF">SPELUC_LOCUS6096</name>
</gene>
<sequence>SNHSYLYIEPYEPIVHGTLEIDQPEPWDILVIQIIEGLVQIIKDFFTVVINGSNGFGHPDYNGEPETSVENDHSLNNETWTEKRFLQANHNLPSKKKKTTHTNVYISRINNNELYTPTSSPVTSKSKIYDPSEWKTLNESLFDSKRKNKINQDWADVYTKFIQFKLIYDYVQKKSYIFEKQKDNEINKLIKESIPDNSTTEISRWRKAFNLVVLVIENQKIGFEDFINEIRDLNITFNYLQEVDPNDFETLMKEIVKNYERKMNIY</sequence>
<evidence type="ECO:0000313" key="1">
    <source>
        <dbReference type="EMBL" id="CAG8573850.1"/>
    </source>
</evidence>
<dbReference type="Proteomes" id="UP000789366">
    <property type="component" value="Unassembled WGS sequence"/>
</dbReference>
<keyword evidence="2" id="KW-1185">Reference proteome</keyword>
<protein>
    <submittedName>
        <fullName evidence="1">13981_t:CDS:1</fullName>
    </submittedName>
</protein>
<proteinExistence type="predicted"/>
<reference evidence="1" key="1">
    <citation type="submission" date="2021-06" db="EMBL/GenBank/DDBJ databases">
        <authorList>
            <person name="Kallberg Y."/>
            <person name="Tangrot J."/>
            <person name="Rosling A."/>
        </authorList>
    </citation>
    <scope>NUCLEOTIDE SEQUENCE</scope>
    <source>
        <strain evidence="1">28 12/20/2015</strain>
    </source>
</reference>
<evidence type="ECO:0000313" key="2">
    <source>
        <dbReference type="Proteomes" id="UP000789366"/>
    </source>
</evidence>
<feature type="non-terminal residue" evidence="1">
    <location>
        <position position="1"/>
    </location>
</feature>
<accession>A0ACA9MC81</accession>
<comment type="caution">
    <text evidence="1">The sequence shown here is derived from an EMBL/GenBank/DDBJ whole genome shotgun (WGS) entry which is preliminary data.</text>
</comment>